<keyword evidence="15" id="KW-1185">Reference proteome</keyword>
<comment type="catalytic activity">
    <reaction evidence="9 10 11">
        <text>adenosine(37) in tRNA + dimethylallyl diphosphate = N(6)-dimethylallyladenosine(37) in tRNA + diphosphate</text>
        <dbReference type="Rhea" id="RHEA:26482"/>
        <dbReference type="Rhea" id="RHEA-COMP:10162"/>
        <dbReference type="Rhea" id="RHEA-COMP:10375"/>
        <dbReference type="ChEBI" id="CHEBI:33019"/>
        <dbReference type="ChEBI" id="CHEBI:57623"/>
        <dbReference type="ChEBI" id="CHEBI:74411"/>
        <dbReference type="ChEBI" id="CHEBI:74415"/>
        <dbReference type="EC" id="2.5.1.75"/>
    </reaction>
</comment>
<dbReference type="Gene3D" id="1.10.20.140">
    <property type="match status" value="1"/>
</dbReference>
<dbReference type="GO" id="GO:0006400">
    <property type="term" value="P:tRNA modification"/>
    <property type="evidence" value="ECO:0007669"/>
    <property type="project" value="TreeGrafter"/>
</dbReference>
<evidence type="ECO:0000256" key="1">
    <source>
        <dbReference type="ARBA" id="ARBA00001946"/>
    </source>
</evidence>
<gene>
    <name evidence="10" type="primary">miaA</name>
    <name evidence="14" type="ORF">SAMN04489796_10853</name>
</gene>
<dbReference type="PANTHER" id="PTHR11088:SF60">
    <property type="entry name" value="TRNA DIMETHYLALLYLTRANSFERASE"/>
    <property type="match status" value="1"/>
</dbReference>
<dbReference type="Proteomes" id="UP000199492">
    <property type="component" value="Unassembled WGS sequence"/>
</dbReference>
<evidence type="ECO:0000256" key="8">
    <source>
        <dbReference type="ARBA" id="ARBA00022842"/>
    </source>
</evidence>
<dbReference type="GO" id="GO:0052381">
    <property type="term" value="F:tRNA dimethylallyltransferase activity"/>
    <property type="evidence" value="ECO:0007669"/>
    <property type="project" value="UniProtKB-UniRule"/>
</dbReference>
<comment type="similarity">
    <text evidence="3 10 13">Belongs to the IPP transferase family.</text>
</comment>
<evidence type="ECO:0000256" key="7">
    <source>
        <dbReference type="ARBA" id="ARBA00022840"/>
    </source>
</evidence>
<evidence type="ECO:0000256" key="6">
    <source>
        <dbReference type="ARBA" id="ARBA00022741"/>
    </source>
</evidence>
<evidence type="ECO:0000313" key="14">
    <source>
        <dbReference type="EMBL" id="SDI21492.1"/>
    </source>
</evidence>
<feature type="region of interest" description="Interaction with substrate tRNA" evidence="10">
    <location>
        <begin position="39"/>
        <end position="42"/>
    </location>
</feature>
<dbReference type="SUPFAM" id="SSF52540">
    <property type="entry name" value="P-loop containing nucleoside triphosphate hydrolases"/>
    <property type="match status" value="2"/>
</dbReference>
<evidence type="ECO:0000256" key="2">
    <source>
        <dbReference type="ARBA" id="ARBA00003213"/>
    </source>
</evidence>
<dbReference type="InterPro" id="IPR018022">
    <property type="entry name" value="IPT"/>
</dbReference>
<comment type="function">
    <text evidence="2 10 12">Catalyzes the transfer of a dimethylallyl group onto the adenine at position 37 in tRNAs that read codons beginning with uridine, leading to the formation of N6-(dimethylallyl)adenosine (i(6)A).</text>
</comment>
<evidence type="ECO:0000256" key="12">
    <source>
        <dbReference type="RuleBase" id="RU003784"/>
    </source>
</evidence>
<evidence type="ECO:0000256" key="9">
    <source>
        <dbReference type="ARBA" id="ARBA00049563"/>
    </source>
</evidence>
<evidence type="ECO:0000256" key="13">
    <source>
        <dbReference type="RuleBase" id="RU003785"/>
    </source>
</evidence>
<accession>A0A1G8IRM2</accession>
<dbReference type="PANTHER" id="PTHR11088">
    <property type="entry name" value="TRNA DIMETHYLALLYLTRANSFERASE"/>
    <property type="match status" value="1"/>
</dbReference>
<feature type="site" description="Interaction with substrate tRNA" evidence="10">
    <location>
        <position position="127"/>
    </location>
</feature>
<comment type="subunit">
    <text evidence="10">Monomer.</text>
</comment>
<proteinExistence type="inferred from homology"/>
<dbReference type="HAMAP" id="MF_00185">
    <property type="entry name" value="IPP_trans"/>
    <property type="match status" value="1"/>
</dbReference>
<keyword evidence="5 10" id="KW-0819">tRNA processing</keyword>
<name>A0A1G8IRM2_9FLAO</name>
<organism evidence="14 15">
    <name type="scientific">Winogradskyella thalassocola</name>
    <dbReference type="NCBI Taxonomy" id="262004"/>
    <lineage>
        <taxon>Bacteria</taxon>
        <taxon>Pseudomonadati</taxon>
        <taxon>Bacteroidota</taxon>
        <taxon>Flavobacteriia</taxon>
        <taxon>Flavobacteriales</taxon>
        <taxon>Flavobacteriaceae</taxon>
        <taxon>Winogradskyella</taxon>
    </lineage>
</organism>
<dbReference type="GO" id="GO:0005524">
    <property type="term" value="F:ATP binding"/>
    <property type="evidence" value="ECO:0007669"/>
    <property type="project" value="UniProtKB-UniRule"/>
</dbReference>
<evidence type="ECO:0000256" key="10">
    <source>
        <dbReference type="HAMAP-Rule" id="MF_00185"/>
    </source>
</evidence>
<evidence type="ECO:0000256" key="4">
    <source>
        <dbReference type="ARBA" id="ARBA00022679"/>
    </source>
</evidence>
<dbReference type="EMBL" id="FNCZ01000008">
    <property type="protein sequence ID" value="SDI21492.1"/>
    <property type="molecule type" value="Genomic_DNA"/>
</dbReference>
<dbReference type="InterPro" id="IPR039657">
    <property type="entry name" value="Dimethylallyltransferase"/>
</dbReference>
<evidence type="ECO:0000256" key="3">
    <source>
        <dbReference type="ARBA" id="ARBA00005842"/>
    </source>
</evidence>
<reference evidence="15" key="1">
    <citation type="submission" date="2016-10" db="EMBL/GenBank/DDBJ databases">
        <authorList>
            <person name="Varghese N."/>
            <person name="Submissions S."/>
        </authorList>
    </citation>
    <scope>NUCLEOTIDE SEQUENCE [LARGE SCALE GENOMIC DNA]</scope>
    <source>
        <strain evidence="15">DSM 15363</strain>
    </source>
</reference>
<evidence type="ECO:0000313" key="15">
    <source>
        <dbReference type="Proteomes" id="UP000199492"/>
    </source>
</evidence>
<dbReference type="Pfam" id="PF01715">
    <property type="entry name" value="IPPT"/>
    <property type="match status" value="1"/>
</dbReference>
<dbReference type="AlphaFoldDB" id="A0A1G8IRM2"/>
<dbReference type="InterPro" id="IPR027417">
    <property type="entry name" value="P-loop_NTPase"/>
</dbReference>
<evidence type="ECO:0000256" key="5">
    <source>
        <dbReference type="ARBA" id="ARBA00022694"/>
    </source>
</evidence>
<dbReference type="STRING" id="262004.SAMN04489796_10853"/>
<comment type="cofactor">
    <cofactor evidence="1 10">
        <name>Mg(2+)</name>
        <dbReference type="ChEBI" id="CHEBI:18420"/>
    </cofactor>
</comment>
<feature type="binding site" evidence="10">
    <location>
        <begin position="16"/>
        <end position="21"/>
    </location>
    <ligand>
        <name>substrate</name>
    </ligand>
</feature>
<keyword evidence="4 10" id="KW-0808">Transferase</keyword>
<keyword evidence="8 10" id="KW-0460">Magnesium</keyword>
<dbReference type="RefSeq" id="WP_092469774.1">
    <property type="nucleotide sequence ID" value="NZ_FNCZ01000008.1"/>
</dbReference>
<evidence type="ECO:0000256" key="11">
    <source>
        <dbReference type="RuleBase" id="RU003783"/>
    </source>
</evidence>
<comment type="caution">
    <text evidence="10">Lacks conserved residue(s) required for the propagation of feature annotation.</text>
</comment>
<keyword evidence="7 10" id="KW-0067">ATP-binding</keyword>
<dbReference type="EC" id="2.5.1.75" evidence="10"/>
<dbReference type="NCBIfam" id="TIGR00174">
    <property type="entry name" value="miaA"/>
    <property type="match status" value="1"/>
</dbReference>
<dbReference type="OrthoDB" id="9776390at2"/>
<keyword evidence="6 10" id="KW-0547">Nucleotide-binding</keyword>
<sequence length="305" mass="34616">MLKTSRNFVIAIVGPTAIGKTALSIKLAQHFNSEIISADSRQFFKEMAIGTAVPSKEELDAAPHHFIQHKSIKEHFSVGDFERDAISKIEELHQTNPIVVMAGGSGLYVKAVTHGLDYFPEVDPTIRTTLNLQFENEGLIPLQEQLKSLDLDAFNSIAIDNPKRVIRALEICIGTGQPYSSFLTNSEKNRAFKTIQIGLKADRPIIYDRINQRVDMMIENGLLEEAKALLPYKDLNALNTVGYKELFAYFKGDSTLEFAISEIKKNTRRFAKRQLTWFRKDDSITWFDYETDVDSIIDYINSQME</sequence>
<feature type="site" description="Interaction with substrate tRNA" evidence="10">
    <location>
        <position position="105"/>
    </location>
</feature>
<feature type="binding site" evidence="10">
    <location>
        <begin position="14"/>
        <end position="21"/>
    </location>
    <ligand>
        <name>ATP</name>
        <dbReference type="ChEBI" id="CHEBI:30616"/>
    </ligand>
</feature>
<protein>
    <recommendedName>
        <fullName evidence="10">tRNA dimethylallyltransferase</fullName>
        <ecNumber evidence="10">2.5.1.75</ecNumber>
    </recommendedName>
    <alternativeName>
        <fullName evidence="10">Dimethylallyl diphosphate:tRNA dimethylallyltransferase</fullName>
        <shortName evidence="10">DMAPP:tRNA dimethylallyltransferase</shortName>
        <shortName evidence="10">DMATase</shortName>
    </alternativeName>
    <alternativeName>
        <fullName evidence="10">Isopentenyl-diphosphate:tRNA isopentenyltransferase</fullName>
        <shortName evidence="10">IPP transferase</shortName>
        <shortName evidence="10">IPPT</shortName>
        <shortName evidence="10">IPTase</shortName>
    </alternativeName>
</protein>
<dbReference type="Gene3D" id="3.40.50.300">
    <property type="entry name" value="P-loop containing nucleotide triphosphate hydrolases"/>
    <property type="match status" value="1"/>
</dbReference>